<dbReference type="Proteomes" id="UP001595965">
    <property type="component" value="Unassembled WGS sequence"/>
</dbReference>
<proteinExistence type="predicted"/>
<dbReference type="RefSeq" id="WP_344230161.1">
    <property type="nucleotide sequence ID" value="NZ_BAAALH010000002.1"/>
</dbReference>
<evidence type="ECO:0000313" key="1">
    <source>
        <dbReference type="EMBL" id="MFC4428392.1"/>
    </source>
</evidence>
<protein>
    <submittedName>
        <fullName evidence="1">Uncharacterized protein</fullName>
    </submittedName>
</protein>
<evidence type="ECO:0000313" key="2">
    <source>
        <dbReference type="Proteomes" id="UP001595965"/>
    </source>
</evidence>
<dbReference type="EMBL" id="JBHSEN010000001">
    <property type="protein sequence ID" value="MFC4428392.1"/>
    <property type="molecule type" value="Genomic_DNA"/>
</dbReference>
<organism evidence="1 2">
    <name type="scientific">Citricoccus alkalitolerans</name>
    <dbReference type="NCBI Taxonomy" id="246603"/>
    <lineage>
        <taxon>Bacteria</taxon>
        <taxon>Bacillati</taxon>
        <taxon>Actinomycetota</taxon>
        <taxon>Actinomycetes</taxon>
        <taxon>Micrococcales</taxon>
        <taxon>Micrococcaceae</taxon>
        <taxon>Citricoccus</taxon>
    </lineage>
</organism>
<keyword evidence="2" id="KW-1185">Reference proteome</keyword>
<reference evidence="2" key="1">
    <citation type="journal article" date="2019" name="Int. J. Syst. Evol. Microbiol.">
        <title>The Global Catalogue of Microorganisms (GCM) 10K type strain sequencing project: providing services to taxonomists for standard genome sequencing and annotation.</title>
        <authorList>
            <consortium name="The Broad Institute Genomics Platform"/>
            <consortium name="The Broad Institute Genome Sequencing Center for Infectious Disease"/>
            <person name="Wu L."/>
            <person name="Ma J."/>
        </authorList>
    </citation>
    <scope>NUCLEOTIDE SEQUENCE [LARGE SCALE GENOMIC DNA]</scope>
    <source>
        <strain evidence="2">CGMCC 1.12125</strain>
    </source>
</reference>
<sequence>MRTLTMDLPEDWVRYPVDGFHLVAAAPVTGSAENWAGAPGPNAAPTAREPELAPSIMATTYAGEPAGLCGVDRLYVVEDVTCTVGGYPARRMDLTRWTGRNNIFTRRWLVQQALAEGRATLEISASCLISDYEHFTAVFDAVIASAWFTPDEVSAESAPLRAVA</sequence>
<gene>
    <name evidence="1" type="ORF">ACFO0K_01705</name>
</gene>
<accession>A0ABV8XUW2</accession>
<comment type="caution">
    <text evidence="1">The sequence shown here is derived from an EMBL/GenBank/DDBJ whole genome shotgun (WGS) entry which is preliminary data.</text>
</comment>
<name>A0ABV8XUW2_9MICC</name>